<gene>
    <name evidence="7" type="ORF">A3D25_00715</name>
</gene>
<evidence type="ECO:0000256" key="6">
    <source>
        <dbReference type="SAM" id="Phobius"/>
    </source>
</evidence>
<organism evidence="7 8">
    <name type="scientific">Candidatus Daviesbacteria bacterium RIFCSPHIGHO2_02_FULL_43_12</name>
    <dbReference type="NCBI Taxonomy" id="1797776"/>
    <lineage>
        <taxon>Bacteria</taxon>
        <taxon>Candidatus Daviesiibacteriota</taxon>
    </lineage>
</organism>
<dbReference type="InterPro" id="IPR012902">
    <property type="entry name" value="N_methyl_site"/>
</dbReference>
<comment type="subcellular location">
    <subcellularLocation>
        <location evidence="1">Membrane</location>
        <topology evidence="1">Single-pass membrane protein</topology>
    </subcellularLocation>
</comment>
<dbReference type="InterPro" id="IPR000983">
    <property type="entry name" value="Bac_GSPG_pilin"/>
</dbReference>
<dbReference type="PANTHER" id="PTHR30093">
    <property type="entry name" value="GENERAL SECRETION PATHWAY PROTEIN G"/>
    <property type="match status" value="1"/>
</dbReference>
<evidence type="ECO:0000256" key="4">
    <source>
        <dbReference type="ARBA" id="ARBA00022989"/>
    </source>
</evidence>
<dbReference type="GO" id="GO:0016020">
    <property type="term" value="C:membrane"/>
    <property type="evidence" value="ECO:0007669"/>
    <property type="project" value="UniProtKB-SubCell"/>
</dbReference>
<evidence type="ECO:0000256" key="2">
    <source>
        <dbReference type="ARBA" id="ARBA00022481"/>
    </source>
</evidence>
<sequence>MTARSRGFTLLEIMITITIVAILSTMGIIAYGKAQSIARDAIRKQDLKNMKLSLELYYQRNGNFPSTTDGSGWDLSTKGGTWISGLDSTYTNKLPTDVKQTSSCKSPPASSCYLYGYFSTAWEGGTPGKGYILTAKLENADDKDAGNTVTYQDTTAVWREPGYYTLTEK</sequence>
<reference evidence="7 8" key="1">
    <citation type="journal article" date="2016" name="Nat. Commun.">
        <title>Thousands of microbial genomes shed light on interconnected biogeochemical processes in an aquifer system.</title>
        <authorList>
            <person name="Anantharaman K."/>
            <person name="Brown C.T."/>
            <person name="Hug L.A."/>
            <person name="Sharon I."/>
            <person name="Castelle C.J."/>
            <person name="Probst A.J."/>
            <person name="Thomas B.C."/>
            <person name="Singh A."/>
            <person name="Wilkins M.J."/>
            <person name="Karaoz U."/>
            <person name="Brodie E.L."/>
            <person name="Williams K.H."/>
            <person name="Hubbard S.S."/>
            <person name="Banfield J.F."/>
        </authorList>
    </citation>
    <scope>NUCLEOTIDE SEQUENCE [LARGE SCALE GENOMIC DNA]</scope>
</reference>
<dbReference type="GO" id="GO:0015628">
    <property type="term" value="P:protein secretion by the type II secretion system"/>
    <property type="evidence" value="ECO:0007669"/>
    <property type="project" value="InterPro"/>
</dbReference>
<evidence type="ECO:0000313" key="7">
    <source>
        <dbReference type="EMBL" id="OGE41527.1"/>
    </source>
</evidence>
<evidence type="ECO:0000313" key="8">
    <source>
        <dbReference type="Proteomes" id="UP000177328"/>
    </source>
</evidence>
<dbReference type="Proteomes" id="UP000177328">
    <property type="component" value="Unassembled WGS sequence"/>
</dbReference>
<keyword evidence="2" id="KW-0488">Methylation</keyword>
<keyword evidence="4 6" id="KW-1133">Transmembrane helix</keyword>
<keyword evidence="3 6" id="KW-0812">Transmembrane</keyword>
<dbReference type="NCBIfam" id="TIGR02532">
    <property type="entry name" value="IV_pilin_GFxxxE"/>
    <property type="match status" value="1"/>
</dbReference>
<protein>
    <recommendedName>
        <fullName evidence="9">Type II secretion system protein GspG C-terminal domain-containing protein</fullName>
    </recommendedName>
</protein>
<proteinExistence type="predicted"/>
<evidence type="ECO:0000256" key="1">
    <source>
        <dbReference type="ARBA" id="ARBA00004167"/>
    </source>
</evidence>
<evidence type="ECO:0008006" key="9">
    <source>
        <dbReference type="Google" id="ProtNLM"/>
    </source>
</evidence>
<name>A0A1F5KKS1_9BACT</name>
<dbReference type="Gene3D" id="3.30.700.10">
    <property type="entry name" value="Glycoprotein, Type 4 Pilin"/>
    <property type="match status" value="1"/>
</dbReference>
<comment type="caution">
    <text evidence="7">The sequence shown here is derived from an EMBL/GenBank/DDBJ whole genome shotgun (WGS) entry which is preliminary data.</text>
</comment>
<dbReference type="Pfam" id="PF07963">
    <property type="entry name" value="N_methyl"/>
    <property type="match status" value="1"/>
</dbReference>
<evidence type="ECO:0000256" key="3">
    <source>
        <dbReference type="ARBA" id="ARBA00022692"/>
    </source>
</evidence>
<keyword evidence="5 6" id="KW-0472">Membrane</keyword>
<dbReference type="PANTHER" id="PTHR30093:SF44">
    <property type="entry name" value="TYPE II SECRETION SYSTEM CORE PROTEIN G"/>
    <property type="match status" value="1"/>
</dbReference>
<dbReference type="GO" id="GO:0015627">
    <property type="term" value="C:type II protein secretion system complex"/>
    <property type="evidence" value="ECO:0007669"/>
    <property type="project" value="InterPro"/>
</dbReference>
<dbReference type="InterPro" id="IPR045584">
    <property type="entry name" value="Pilin-like"/>
</dbReference>
<feature type="transmembrane region" description="Helical" evidence="6">
    <location>
        <begin position="7"/>
        <end position="31"/>
    </location>
</feature>
<dbReference type="SUPFAM" id="SSF54523">
    <property type="entry name" value="Pili subunits"/>
    <property type="match status" value="1"/>
</dbReference>
<dbReference type="AlphaFoldDB" id="A0A1F5KKS1"/>
<evidence type="ECO:0000256" key="5">
    <source>
        <dbReference type="ARBA" id="ARBA00023136"/>
    </source>
</evidence>
<dbReference type="PRINTS" id="PR00813">
    <property type="entry name" value="BCTERIALGSPG"/>
</dbReference>
<accession>A0A1F5KKS1</accession>
<dbReference type="EMBL" id="MFDD01000001">
    <property type="protein sequence ID" value="OGE41527.1"/>
    <property type="molecule type" value="Genomic_DNA"/>
</dbReference>
<dbReference type="PROSITE" id="PS00409">
    <property type="entry name" value="PROKAR_NTER_METHYL"/>
    <property type="match status" value="1"/>
</dbReference>